<evidence type="ECO:0000256" key="9">
    <source>
        <dbReference type="ARBA" id="ARBA00023128"/>
    </source>
</evidence>
<dbReference type="EMBL" id="MCFC01000049">
    <property type="protein sequence ID" value="ORY26273.1"/>
    <property type="molecule type" value="Genomic_DNA"/>
</dbReference>
<dbReference type="Gene3D" id="4.10.93.10">
    <property type="entry name" value="Mitochondrial cytochrome c oxidase subunit VIc/VIIs"/>
    <property type="match status" value="1"/>
</dbReference>
<evidence type="ECO:0000313" key="15">
    <source>
        <dbReference type="Proteomes" id="UP000193986"/>
    </source>
</evidence>
<evidence type="ECO:0000256" key="12">
    <source>
        <dbReference type="PIRNR" id="PIRNR000283"/>
    </source>
</evidence>
<dbReference type="GO" id="GO:0016491">
    <property type="term" value="F:oxidoreductase activity"/>
    <property type="evidence" value="ECO:0007669"/>
    <property type="project" value="UniProtKB-KW"/>
</dbReference>
<evidence type="ECO:0000256" key="8">
    <source>
        <dbReference type="ARBA" id="ARBA00023002"/>
    </source>
</evidence>
<keyword evidence="10 12" id="KW-0472">Membrane</keyword>
<keyword evidence="5 13" id="KW-0812">Transmembrane</keyword>
<dbReference type="GO" id="GO:0005743">
    <property type="term" value="C:mitochondrial inner membrane"/>
    <property type="evidence" value="ECO:0007669"/>
    <property type="project" value="UniProtKB-SubCell"/>
</dbReference>
<reference evidence="14 15" key="1">
    <citation type="submission" date="2016-07" db="EMBL/GenBank/DDBJ databases">
        <title>Pervasive Adenine N6-methylation of Active Genes in Fungi.</title>
        <authorList>
            <consortium name="DOE Joint Genome Institute"/>
            <person name="Mondo S.J."/>
            <person name="Dannebaum R.O."/>
            <person name="Kuo R.C."/>
            <person name="Labutti K."/>
            <person name="Haridas S."/>
            <person name="Kuo A."/>
            <person name="Salamov A."/>
            <person name="Ahrendt S.R."/>
            <person name="Lipzen A."/>
            <person name="Sullivan W."/>
            <person name="Andreopoulos W.B."/>
            <person name="Clum A."/>
            <person name="Lindquist E."/>
            <person name="Daum C."/>
            <person name="Ramamoorthy G.K."/>
            <person name="Gryganskyi A."/>
            <person name="Culley D."/>
            <person name="Magnuson J.K."/>
            <person name="James T.Y."/>
            <person name="O'Malley M.A."/>
            <person name="Stajich J.E."/>
            <person name="Spatafora J.W."/>
            <person name="Visel A."/>
            <person name="Grigoriev I.V."/>
        </authorList>
    </citation>
    <scope>NUCLEOTIDE SEQUENCE [LARGE SCALE GENOMIC DNA]</scope>
    <source>
        <strain evidence="14 15">68-887.2</strain>
    </source>
</reference>
<sequence length="56" mass="6283">MAIAPVVGKLRKRLLTDLSIAFGIGTAGAYAFWYGYHLPSIKKRDDFYIKYEASKA</sequence>
<keyword evidence="6 12" id="KW-0999">Mitochondrion inner membrane</keyword>
<evidence type="ECO:0000256" key="6">
    <source>
        <dbReference type="ARBA" id="ARBA00022792"/>
    </source>
</evidence>
<evidence type="ECO:0000256" key="10">
    <source>
        <dbReference type="ARBA" id="ARBA00023136"/>
    </source>
</evidence>
<dbReference type="GO" id="GO:0006123">
    <property type="term" value="P:mitochondrial electron transport, cytochrome c to oxygen"/>
    <property type="evidence" value="ECO:0007669"/>
    <property type="project" value="InterPro"/>
</dbReference>
<proteinExistence type="inferred from homology"/>
<evidence type="ECO:0000256" key="13">
    <source>
        <dbReference type="SAM" id="Phobius"/>
    </source>
</evidence>
<evidence type="ECO:0000256" key="4">
    <source>
        <dbReference type="ARBA" id="ARBA00016081"/>
    </source>
</evidence>
<dbReference type="PANTHER" id="PTHR28264:SF1">
    <property type="entry name" value="CYTOCHROME C OXIDASE SUBUNIT 6C"/>
    <property type="match status" value="1"/>
</dbReference>
<dbReference type="InterPro" id="IPR037169">
    <property type="entry name" value="Cytochrome_c_oxidase_VIc_sf"/>
</dbReference>
<dbReference type="OrthoDB" id="2317211at2759"/>
<evidence type="ECO:0000313" key="14">
    <source>
        <dbReference type="EMBL" id="ORY26273.1"/>
    </source>
</evidence>
<dbReference type="AlphaFoldDB" id="A0A1Y2AUJ5"/>
<keyword evidence="7 13" id="KW-1133">Transmembrane helix</keyword>
<dbReference type="STRING" id="71784.A0A1Y2AUJ5"/>
<accession>A0A1Y2AUJ5</accession>
<comment type="caution">
    <text evidence="14">The sequence shown here is derived from an EMBL/GenBank/DDBJ whole genome shotgun (WGS) entry which is preliminary data.</text>
</comment>
<dbReference type="PANTHER" id="PTHR28264">
    <property type="entry name" value="CYTOCHROME C OXIDASE SUBUNIT 7A"/>
    <property type="match status" value="1"/>
</dbReference>
<evidence type="ECO:0000256" key="1">
    <source>
        <dbReference type="ARBA" id="ARBA00004434"/>
    </source>
</evidence>
<protein>
    <recommendedName>
        <fullName evidence="4 12">Cytochrome c oxidase subunit 9, mitochondrial</fullName>
    </recommendedName>
    <alternativeName>
        <fullName evidence="11 12">Cytochrome c oxidase polypeptide VIIA</fullName>
    </alternativeName>
</protein>
<dbReference type="FunCoup" id="A0A1Y2AUJ5">
    <property type="interactions" value="62"/>
</dbReference>
<dbReference type="InterPro" id="IPR014368">
    <property type="entry name" value="Cyt_c_oxidase_su7a_fun"/>
</dbReference>
<dbReference type="Proteomes" id="UP000193986">
    <property type="component" value="Unassembled WGS sequence"/>
</dbReference>
<evidence type="ECO:0000256" key="7">
    <source>
        <dbReference type="ARBA" id="ARBA00022989"/>
    </source>
</evidence>
<dbReference type="PIRSF" id="PIRSF000283">
    <property type="entry name" value="COX9"/>
    <property type="match status" value="1"/>
</dbReference>
<dbReference type="GO" id="GO:0004129">
    <property type="term" value="F:cytochrome-c oxidase activity"/>
    <property type="evidence" value="ECO:0007669"/>
    <property type="project" value="TreeGrafter"/>
</dbReference>
<dbReference type="Pfam" id="PF02937">
    <property type="entry name" value="COX6C"/>
    <property type="match status" value="1"/>
</dbReference>
<feature type="transmembrane region" description="Helical" evidence="13">
    <location>
        <begin position="18"/>
        <end position="36"/>
    </location>
</feature>
<dbReference type="InParanoid" id="A0A1Y2AUJ5"/>
<comment type="subcellular location">
    <subcellularLocation>
        <location evidence="1">Mitochondrion inner membrane</location>
        <topology evidence="1">Single-pass membrane protein</topology>
    </subcellularLocation>
</comment>
<dbReference type="CDD" id="cd22888">
    <property type="entry name" value="CcO_VIIa_fungal"/>
    <property type="match status" value="1"/>
</dbReference>
<keyword evidence="8 12" id="KW-0560">Oxidoreductase</keyword>
<gene>
    <name evidence="14" type="ORF">BCR39DRAFT_541795</name>
</gene>
<comment type="similarity">
    <text evidence="3 12">Belongs to the fungal cytochrome c oxidase subunit 7a family.</text>
</comment>
<dbReference type="InterPro" id="IPR034884">
    <property type="entry name" value="Cytochrome_c_oxidase_VIc/VIIs"/>
</dbReference>
<keyword evidence="9 12" id="KW-0496">Mitochondrion</keyword>
<organism evidence="14 15">
    <name type="scientific">Naematelia encephala</name>
    <dbReference type="NCBI Taxonomy" id="71784"/>
    <lineage>
        <taxon>Eukaryota</taxon>
        <taxon>Fungi</taxon>
        <taxon>Dikarya</taxon>
        <taxon>Basidiomycota</taxon>
        <taxon>Agaricomycotina</taxon>
        <taxon>Tremellomycetes</taxon>
        <taxon>Tremellales</taxon>
        <taxon>Naemateliaceae</taxon>
        <taxon>Naematelia</taxon>
    </lineage>
</organism>
<comment type="function">
    <text evidence="12">Component of the cytochrome c oxidase, the last enzyme in the mitochondrial electron transport chain which drives oxidative phosphorylation.</text>
</comment>
<name>A0A1Y2AUJ5_9TREE</name>
<evidence type="ECO:0000256" key="5">
    <source>
        <dbReference type="ARBA" id="ARBA00022692"/>
    </source>
</evidence>
<evidence type="ECO:0000256" key="11">
    <source>
        <dbReference type="ARBA" id="ARBA00031091"/>
    </source>
</evidence>
<keyword evidence="15" id="KW-1185">Reference proteome</keyword>
<evidence type="ECO:0000256" key="3">
    <source>
        <dbReference type="ARBA" id="ARBA00008862"/>
    </source>
</evidence>
<comment type="pathway">
    <text evidence="2 12">Energy metabolism; oxidative phosphorylation.</text>
</comment>
<dbReference type="UniPathway" id="UPA00705"/>
<evidence type="ECO:0000256" key="2">
    <source>
        <dbReference type="ARBA" id="ARBA00004673"/>
    </source>
</evidence>
<dbReference type="SUPFAM" id="SSF81415">
    <property type="entry name" value="Mitochondrial cytochrome c oxidase subunit VIc"/>
    <property type="match status" value="1"/>
</dbReference>